<keyword evidence="2" id="KW-0547">Nucleotide-binding</keyword>
<keyword evidence="3" id="KW-0067">ATP-binding</keyword>
<feature type="domain" description="AAA+ ATPase" evidence="4">
    <location>
        <begin position="641"/>
        <end position="774"/>
    </location>
</feature>
<evidence type="ECO:0000256" key="1">
    <source>
        <dbReference type="ARBA" id="ARBA00010378"/>
    </source>
</evidence>
<dbReference type="SUPFAM" id="SSF52540">
    <property type="entry name" value="P-loop containing nucleoside triphosphate hydrolases"/>
    <property type="match status" value="3"/>
</dbReference>
<dbReference type="Gene3D" id="3.40.50.300">
    <property type="entry name" value="P-loop containing nucleotide triphosphate hydrolases"/>
    <property type="match status" value="3"/>
</dbReference>
<dbReference type="InterPro" id="IPR027417">
    <property type="entry name" value="P-loop_NTPase"/>
</dbReference>
<gene>
    <name evidence="5" type="ORF">GCM10010191_47820</name>
</gene>
<keyword evidence="6" id="KW-1185">Reference proteome</keyword>
<comment type="caution">
    <text evidence="5">The sequence shown here is derived from an EMBL/GenBank/DDBJ whole genome shotgun (WGS) entry which is preliminary data.</text>
</comment>
<reference evidence="5 6" key="1">
    <citation type="journal article" date="2019" name="Int. J. Syst. Evol. Microbiol.">
        <title>The Global Catalogue of Microorganisms (GCM) 10K type strain sequencing project: providing services to taxonomists for standard genome sequencing and annotation.</title>
        <authorList>
            <consortium name="The Broad Institute Genomics Platform"/>
            <consortium name="The Broad Institute Genome Sequencing Center for Infectious Disease"/>
            <person name="Wu L."/>
            <person name="Ma J."/>
        </authorList>
    </citation>
    <scope>NUCLEOTIDE SEQUENCE [LARGE SCALE GENOMIC DNA]</scope>
    <source>
        <strain evidence="5 6">JCM 3325</strain>
    </source>
</reference>
<dbReference type="PANTHER" id="PTHR43392">
    <property type="entry name" value="AAA-TYPE ATPASE FAMILY PROTEIN / ANKYRIN REPEAT FAMILY PROTEIN"/>
    <property type="match status" value="1"/>
</dbReference>
<organism evidence="5 6">
    <name type="scientific">Actinomadura vinacea</name>
    <dbReference type="NCBI Taxonomy" id="115336"/>
    <lineage>
        <taxon>Bacteria</taxon>
        <taxon>Bacillati</taxon>
        <taxon>Actinomycetota</taxon>
        <taxon>Actinomycetes</taxon>
        <taxon>Streptosporangiales</taxon>
        <taxon>Thermomonosporaceae</taxon>
        <taxon>Actinomadura</taxon>
    </lineage>
</organism>
<dbReference type="EMBL" id="BAAARW010000019">
    <property type="protein sequence ID" value="GAA2429022.1"/>
    <property type="molecule type" value="Genomic_DNA"/>
</dbReference>
<dbReference type="InterPro" id="IPR003959">
    <property type="entry name" value="ATPase_AAA_core"/>
</dbReference>
<dbReference type="InterPro" id="IPR041627">
    <property type="entry name" value="AAA_lid_6"/>
</dbReference>
<dbReference type="InterPro" id="IPR000641">
    <property type="entry name" value="CbxX/CfxQ"/>
</dbReference>
<evidence type="ECO:0000256" key="3">
    <source>
        <dbReference type="ARBA" id="ARBA00022840"/>
    </source>
</evidence>
<name>A0ABN3JHM5_9ACTN</name>
<accession>A0ABN3JHM5</accession>
<dbReference type="PANTHER" id="PTHR43392:SF2">
    <property type="entry name" value="AAA-TYPE ATPASE FAMILY PROTEIN _ ANKYRIN REPEAT FAMILY PROTEIN"/>
    <property type="match status" value="1"/>
</dbReference>
<protein>
    <recommendedName>
        <fullName evidence="4">AAA+ ATPase domain-containing protein</fullName>
    </recommendedName>
</protein>
<dbReference type="Pfam" id="PF00004">
    <property type="entry name" value="AAA"/>
    <property type="match status" value="2"/>
</dbReference>
<dbReference type="PRINTS" id="PR00819">
    <property type="entry name" value="CBXCFQXSUPER"/>
</dbReference>
<dbReference type="Proteomes" id="UP001501231">
    <property type="component" value="Unassembled WGS sequence"/>
</dbReference>
<proteinExistence type="inferred from homology"/>
<dbReference type="InterPro" id="IPR050773">
    <property type="entry name" value="CbxX/CfxQ_RuBisCO_ESX"/>
</dbReference>
<feature type="domain" description="AAA+ ATPase" evidence="4">
    <location>
        <begin position="379"/>
        <end position="513"/>
    </location>
</feature>
<evidence type="ECO:0000256" key="2">
    <source>
        <dbReference type="ARBA" id="ARBA00022741"/>
    </source>
</evidence>
<dbReference type="Pfam" id="PF17866">
    <property type="entry name" value="AAA_lid_6"/>
    <property type="match status" value="2"/>
</dbReference>
<dbReference type="SMART" id="SM00382">
    <property type="entry name" value="AAA"/>
    <property type="match status" value="3"/>
</dbReference>
<dbReference type="InterPro" id="IPR003593">
    <property type="entry name" value="AAA+_ATPase"/>
</dbReference>
<evidence type="ECO:0000313" key="5">
    <source>
        <dbReference type="EMBL" id="GAA2429022.1"/>
    </source>
</evidence>
<feature type="domain" description="AAA+ ATPase" evidence="4">
    <location>
        <begin position="906"/>
        <end position="1041"/>
    </location>
</feature>
<comment type="similarity">
    <text evidence="1">Belongs to the CbxX/CfxQ family.</text>
</comment>
<dbReference type="CDD" id="cd00009">
    <property type="entry name" value="AAA"/>
    <property type="match status" value="2"/>
</dbReference>
<evidence type="ECO:0000259" key="4">
    <source>
        <dbReference type="SMART" id="SM00382"/>
    </source>
</evidence>
<dbReference type="Gene3D" id="1.10.8.60">
    <property type="match status" value="2"/>
</dbReference>
<sequence>MGLPEHLGVLLTDEPVLDLFSQAPWRVPDGTVQGVRKRLEEVIARWDGTAKPGSAVFDVVRPLVDFLCGAGALGGAYCDLAGEILRPYLIYPAAEPMRYHVSQAVSVPEPPWLRERFGVEKAFEIVRDLLGTLEGLEPLEPRRRALLKMFGDPPSGTGNPYADAWRDRWAAHVGDDVLAAVPEAAGLAGYLEWICGGLFAVHRKLRGTVPRAEDDLRLVRNLLLTAKVGAVPNALLSAVPPERFGGLIDDFAVVRDAFSIGEWEVEIRSWLRQALWRGEADACRAWLDMAARFALVASAAANGGAPEGPVSDPYVRLVRDFQNDLREIWGPRRRMPANPLAAGTGDTAGSDGALTDLADGIIDQPELAAAVQDAAGGSAPVRLMLAGPDGTGKRRAAKRINELVTGRPGPVHGPPFWMSADYLNGQQIFSATGYLADRAEESVGKRMLIIDGLDAVAREPYNGEAVIEELHRLMDLFPELNIIAICESGGDERIREINPALALRFTVARSRPFTAAGYRELFDRAVRRRGARVTRPALDTAAELLFRTRPVRNMRNARLAHRLAGTVVETARRRAGDGAVPVVRRPDIPASVDVTGATGDPAAELAALTGLASVKRQVELILAEARAAEMRAAAGLTVTPPTRHMVLTGNPGTGKTEVARLLARSFANLGLLSSGHVVEVTPTDLVGQSYGDPRKVIERAVGGALLIDEAYVLGKGDSNPMADAIATLVKLMEDHGDDLAVFASGYQREMQDFLSANPGLASRFPVTLHFPDYTDGDLVEIFVGQAAKAGLRLGDGAREKVADLLRRAPRGKSFGNARVMRNLCQRALPLQADRVLNAGGDLAVLLPGDIPDSLSGVTRTVADGDPFAELEAMVGLDDVKAEVRALMAEARVLEARRSAGQRVPTPTRHMVFSGNPGTAKTTVARLIARIYARLELLSSGHLVEVSRADLVGEYLGQTAPKVHRVVEQAMGGVLFIDEAYALREDRFGREAVAALVKLMEDNRTDLVVIAAGYEREMSVFLDANSGLRSRFAKHLRFRDYSDGDLVGIFAHAASAEGFTLAEGVADALLELLRLAGRGPSFGNGRFMRNLLDATIAAQAQRLAAGELPGTGDIVTLRVEDLPEPPAAPADAPGGNYL</sequence>
<evidence type="ECO:0000313" key="6">
    <source>
        <dbReference type="Proteomes" id="UP001501231"/>
    </source>
</evidence>